<proteinExistence type="predicted"/>
<evidence type="ECO:0000313" key="2">
    <source>
        <dbReference type="Proteomes" id="UP001628091"/>
    </source>
</evidence>
<accession>A0ABQ0GYJ2</accession>
<reference evidence="1 2" key="1">
    <citation type="submission" date="2024-10" db="EMBL/GenBank/DDBJ databases">
        <title>Isolation, draft genome sequencing and identification of Phyllobacterium sp. NSA23, isolated from leaf soil.</title>
        <authorList>
            <person name="Akita H."/>
        </authorList>
    </citation>
    <scope>NUCLEOTIDE SEQUENCE [LARGE SCALE GENOMIC DNA]</scope>
    <source>
        <strain evidence="1 2">NSA23</strain>
    </source>
</reference>
<sequence length="54" mass="5557">MGISLEELFPYLPPFAVISPFACGRALGVVPGLALAIASNHVLAAFAGSYYTTA</sequence>
<gene>
    <name evidence="1" type="ORF">PPNSA23_16780</name>
</gene>
<dbReference type="EMBL" id="BAAFZP010000001">
    <property type="protein sequence ID" value="GAB1581735.1"/>
    <property type="molecule type" value="Genomic_DNA"/>
</dbReference>
<keyword evidence="2" id="KW-1185">Reference proteome</keyword>
<protein>
    <submittedName>
        <fullName evidence="1">Uncharacterized protein</fullName>
    </submittedName>
</protein>
<evidence type="ECO:0000313" key="1">
    <source>
        <dbReference type="EMBL" id="GAB1581735.1"/>
    </source>
</evidence>
<dbReference type="Proteomes" id="UP001628091">
    <property type="component" value="Unassembled WGS sequence"/>
</dbReference>
<comment type="caution">
    <text evidence="1">The sequence shown here is derived from an EMBL/GenBank/DDBJ whole genome shotgun (WGS) entry which is preliminary data.</text>
</comment>
<name>A0ABQ0GYJ2_9HYPH</name>
<organism evidence="1 2">
    <name type="scientific">Phyllobacterium phragmitis</name>
    <dbReference type="NCBI Taxonomy" id="2670329"/>
    <lineage>
        <taxon>Bacteria</taxon>
        <taxon>Pseudomonadati</taxon>
        <taxon>Pseudomonadota</taxon>
        <taxon>Alphaproteobacteria</taxon>
        <taxon>Hyphomicrobiales</taxon>
        <taxon>Phyllobacteriaceae</taxon>
        <taxon>Phyllobacterium</taxon>
    </lineage>
</organism>